<dbReference type="AlphaFoldDB" id="A0A2P2KI47"/>
<evidence type="ECO:0000313" key="1">
    <source>
        <dbReference type="EMBL" id="MBX05400.1"/>
    </source>
</evidence>
<name>A0A2P2KI47_RHIMU</name>
<sequence>MKDYLEVTTDITYFLASPTNLLIPYMDPCQLRERNSGKTAVYESQRCVND</sequence>
<dbReference type="EMBL" id="GGEC01024916">
    <property type="protein sequence ID" value="MBX05400.1"/>
    <property type="molecule type" value="Transcribed_RNA"/>
</dbReference>
<protein>
    <submittedName>
        <fullName evidence="1">Uncharacterized protein</fullName>
    </submittedName>
</protein>
<accession>A0A2P2KI47</accession>
<organism evidence="1">
    <name type="scientific">Rhizophora mucronata</name>
    <name type="common">Asiatic mangrove</name>
    <dbReference type="NCBI Taxonomy" id="61149"/>
    <lineage>
        <taxon>Eukaryota</taxon>
        <taxon>Viridiplantae</taxon>
        <taxon>Streptophyta</taxon>
        <taxon>Embryophyta</taxon>
        <taxon>Tracheophyta</taxon>
        <taxon>Spermatophyta</taxon>
        <taxon>Magnoliopsida</taxon>
        <taxon>eudicotyledons</taxon>
        <taxon>Gunneridae</taxon>
        <taxon>Pentapetalae</taxon>
        <taxon>rosids</taxon>
        <taxon>fabids</taxon>
        <taxon>Malpighiales</taxon>
        <taxon>Rhizophoraceae</taxon>
        <taxon>Rhizophora</taxon>
    </lineage>
</organism>
<proteinExistence type="predicted"/>
<reference evidence="1" key="1">
    <citation type="submission" date="2018-02" db="EMBL/GenBank/DDBJ databases">
        <title>Rhizophora mucronata_Transcriptome.</title>
        <authorList>
            <person name="Meera S.P."/>
            <person name="Sreeshan A."/>
            <person name="Augustine A."/>
        </authorList>
    </citation>
    <scope>NUCLEOTIDE SEQUENCE</scope>
    <source>
        <tissue evidence="1">Leaf</tissue>
    </source>
</reference>